<dbReference type="InterPro" id="IPR049174">
    <property type="entry name" value="Beta-AFase-like"/>
</dbReference>
<dbReference type="Pfam" id="PF07944">
    <property type="entry name" value="Beta-AFase-like_GH127_cat"/>
    <property type="match status" value="1"/>
</dbReference>
<evidence type="ECO:0008006" key="6">
    <source>
        <dbReference type="Google" id="ProtNLM"/>
    </source>
</evidence>
<reference evidence="4 5" key="1">
    <citation type="submission" date="2018-03" db="EMBL/GenBank/DDBJ databases">
        <title>Genomic Encyclopedia of Archaeal and Bacterial Type Strains, Phase II (KMG-II): from individual species to whole genera.</title>
        <authorList>
            <person name="Goeker M."/>
        </authorList>
    </citation>
    <scope>NUCLEOTIDE SEQUENCE [LARGE SCALE GENOMIC DNA]</scope>
    <source>
        <strain evidence="4 5">DSM 43146</strain>
    </source>
</reference>
<evidence type="ECO:0000259" key="3">
    <source>
        <dbReference type="Pfam" id="PF20737"/>
    </source>
</evidence>
<dbReference type="SUPFAM" id="SSF48208">
    <property type="entry name" value="Six-hairpin glycosidases"/>
    <property type="match status" value="1"/>
</dbReference>
<comment type="caution">
    <text evidence="4">The sequence shown here is derived from an EMBL/GenBank/DDBJ whole genome shotgun (WGS) entry which is preliminary data.</text>
</comment>
<accession>A0A2T0JXX2</accession>
<dbReference type="AlphaFoldDB" id="A0A2T0JXX2"/>
<sequence length="637" mass="69734">MSSVFHGPVAPTPQAIGTLWPLPANTVRLAPDGLLGGWQARNTEATLPHCVARLDTYGNLDNLRRVTGDSDADYRGYWFADTDVHKSLEAAFWSGTAGEFAAETAALLEKAQDPDGYLVTYYQDPDKRDRQWNELHFSHEMYTAGHLIQAAVAAARSAPGDAVAQQVVSVARRFADLLILRYGDSRETDGHPEVETALAELYRVTGHRPYLDLAARFLDNRGHGTLGPGRFGAAYYQDHQPLREVDEVSGHVVRQLYLLAGAVDVAVETRDEALLAKTEQLWDSALDSRTYLTGGQGSRHRDEAYGDAYELPPDRAYAETCAAIASFQLAWRLLLATGKVKYADEMERVLHNAIAASTAADGKAFFYSTPLQRRTGHDSGDENAPGHRLDWYECACCPPNLARLMASLHTYAATGDDSGLQLHLYGAGTFASSGFGVDVRTRYPWDEQVTVTVTDTPAEPWTLSLRVPAWCSDVRLTVNGTPAPARTQDGYLRLHRIWHPGDEVVLTLAMPARLVAAHPRVDAVRGAAALMRGPIVYCLEHADMPAGGTLFEDYELDPASPAAVAFHSTGLFPVTLRVRVRARAPENRPLYRDLRSGGSTAATTTVTAVPYFLSANREPGPMRVWIPLTAQEDQPSP</sequence>
<dbReference type="PANTHER" id="PTHR43465">
    <property type="entry name" value="DUF1680 DOMAIN PROTEIN (AFU_ORTHOLOGUE AFUA_1G08910)"/>
    <property type="match status" value="1"/>
</dbReference>
<dbReference type="PANTHER" id="PTHR43465:SF2">
    <property type="entry name" value="DUF1680 DOMAIN PROTEIN (AFU_ORTHOLOGUE AFUA_1G08910)"/>
    <property type="match status" value="1"/>
</dbReference>
<proteinExistence type="predicted"/>
<feature type="domain" description="Non-reducing end beta-L-arabinofuranosidase-like GH127 middle" evidence="2">
    <location>
        <begin position="420"/>
        <end position="510"/>
    </location>
</feature>
<evidence type="ECO:0000259" key="1">
    <source>
        <dbReference type="Pfam" id="PF07944"/>
    </source>
</evidence>
<dbReference type="EMBL" id="PVMZ01000025">
    <property type="protein sequence ID" value="PRX13324.1"/>
    <property type="molecule type" value="Genomic_DNA"/>
</dbReference>
<evidence type="ECO:0000313" key="5">
    <source>
        <dbReference type="Proteomes" id="UP000239415"/>
    </source>
</evidence>
<organism evidence="4 5">
    <name type="scientific">Actinoplanes italicus</name>
    <dbReference type="NCBI Taxonomy" id="113567"/>
    <lineage>
        <taxon>Bacteria</taxon>
        <taxon>Bacillati</taxon>
        <taxon>Actinomycetota</taxon>
        <taxon>Actinomycetes</taxon>
        <taxon>Micromonosporales</taxon>
        <taxon>Micromonosporaceae</taxon>
        <taxon>Actinoplanes</taxon>
    </lineage>
</organism>
<feature type="domain" description="Non-reducing end beta-L-arabinofuranosidase-like GH127 C-terminal" evidence="3">
    <location>
        <begin position="513"/>
        <end position="627"/>
    </location>
</feature>
<dbReference type="Pfam" id="PF20737">
    <property type="entry name" value="Glyco_hydro127C"/>
    <property type="match status" value="1"/>
</dbReference>
<dbReference type="InterPro" id="IPR049046">
    <property type="entry name" value="Beta-AFase-like_GH127_middle"/>
</dbReference>
<dbReference type="InterPro" id="IPR008928">
    <property type="entry name" value="6-hairpin_glycosidase_sf"/>
</dbReference>
<name>A0A2T0JXX2_9ACTN</name>
<dbReference type="RefSeq" id="WP_106328951.1">
    <property type="nucleotide sequence ID" value="NZ_BOMO01000127.1"/>
</dbReference>
<gene>
    <name evidence="4" type="ORF">CLV67_12534</name>
</gene>
<dbReference type="Proteomes" id="UP000239415">
    <property type="component" value="Unassembled WGS sequence"/>
</dbReference>
<dbReference type="OrthoDB" id="9757939at2"/>
<dbReference type="InterPro" id="IPR012878">
    <property type="entry name" value="Beta-AFase-like_GH127_cat"/>
</dbReference>
<protein>
    <recommendedName>
        <fullName evidence="6">Glycoside hydrolase family 127 protein</fullName>
    </recommendedName>
</protein>
<dbReference type="Pfam" id="PF20736">
    <property type="entry name" value="Glyco_hydro127M"/>
    <property type="match status" value="1"/>
</dbReference>
<feature type="domain" description="Non-reducing end beta-L-arabinofuranosidase-like GH127 catalytic" evidence="1">
    <location>
        <begin position="33"/>
        <end position="408"/>
    </location>
</feature>
<dbReference type="GO" id="GO:0005975">
    <property type="term" value="P:carbohydrate metabolic process"/>
    <property type="evidence" value="ECO:0007669"/>
    <property type="project" value="InterPro"/>
</dbReference>
<evidence type="ECO:0000259" key="2">
    <source>
        <dbReference type="Pfam" id="PF20736"/>
    </source>
</evidence>
<keyword evidence="5" id="KW-1185">Reference proteome</keyword>
<dbReference type="InterPro" id="IPR049049">
    <property type="entry name" value="Beta-AFase-like_GH127_C"/>
</dbReference>
<evidence type="ECO:0000313" key="4">
    <source>
        <dbReference type="EMBL" id="PRX13324.1"/>
    </source>
</evidence>